<dbReference type="AlphaFoldDB" id="A0AA36FEE5"/>
<accession>A0AA36FEE5</accession>
<dbReference type="Proteomes" id="UP001162480">
    <property type="component" value="Chromosome 17"/>
</dbReference>
<organism evidence="1 2">
    <name type="scientific">Octopus vulgaris</name>
    <name type="common">Common octopus</name>
    <dbReference type="NCBI Taxonomy" id="6645"/>
    <lineage>
        <taxon>Eukaryota</taxon>
        <taxon>Metazoa</taxon>
        <taxon>Spiralia</taxon>
        <taxon>Lophotrochozoa</taxon>
        <taxon>Mollusca</taxon>
        <taxon>Cephalopoda</taxon>
        <taxon>Coleoidea</taxon>
        <taxon>Octopodiformes</taxon>
        <taxon>Octopoda</taxon>
        <taxon>Incirrata</taxon>
        <taxon>Octopodidae</taxon>
        <taxon>Octopus</taxon>
    </lineage>
</organism>
<proteinExistence type="predicted"/>
<dbReference type="InterPro" id="IPR036691">
    <property type="entry name" value="Endo/exonu/phosph_ase_sf"/>
</dbReference>
<reference evidence="1" key="1">
    <citation type="submission" date="2023-08" db="EMBL/GenBank/DDBJ databases">
        <authorList>
            <person name="Alioto T."/>
            <person name="Alioto T."/>
            <person name="Gomez Garrido J."/>
        </authorList>
    </citation>
    <scope>NUCLEOTIDE SEQUENCE</scope>
</reference>
<evidence type="ECO:0000313" key="2">
    <source>
        <dbReference type="Proteomes" id="UP001162480"/>
    </source>
</evidence>
<dbReference type="Gene3D" id="3.60.10.10">
    <property type="entry name" value="Endonuclease/exonuclease/phosphatase"/>
    <property type="match status" value="1"/>
</dbReference>
<dbReference type="PANTHER" id="PTHR23227:SF84">
    <property type="entry name" value="ENDONUCLEASE_EXONUCLEASE_PHOSPHATASE DOMAIN-CONTAINING PROTEIN"/>
    <property type="match status" value="1"/>
</dbReference>
<sequence length="306" mass="35481">MESLSRGFSDRLMVMRTPLQGKMHLTSVLKPQLRPTLWSRETCSIRTSPKCYGQFLKNSKLLILGDFNARVGRDAQPWPDVIGPHGIGHENNSGQLLLTFCAEQRITITNTLYQMPDIHKATWMHPRSKHWHLIDYVITRRRDIQNVCITRAMRGADCWTYHLLLRCRLSFSIVSRHRRQKADVKKKLDVQKLNEPKPKETLIANLANQLEHLPAEGNIEKAWANFRGAVYDSASLTLGHTKRKQQDWFDNNKGFTTLLQEKKEAFTGWLNDKDSQAKHDRLKNIRGKNFLIDNFVSVYSIHTLIL</sequence>
<name>A0AA36FEE5_OCTVU</name>
<evidence type="ECO:0000313" key="1">
    <source>
        <dbReference type="EMBL" id="CAI9735245.1"/>
    </source>
</evidence>
<evidence type="ECO:0008006" key="3">
    <source>
        <dbReference type="Google" id="ProtNLM"/>
    </source>
</evidence>
<protein>
    <recommendedName>
        <fullName evidence="3">Craniofacial development protein 2-like</fullName>
    </recommendedName>
</protein>
<dbReference type="PANTHER" id="PTHR23227">
    <property type="entry name" value="BUCENTAUR RELATED"/>
    <property type="match status" value="1"/>
</dbReference>
<dbReference type="EMBL" id="OX597830">
    <property type="protein sequence ID" value="CAI9735245.1"/>
    <property type="molecule type" value="Genomic_DNA"/>
</dbReference>
<dbReference type="SUPFAM" id="SSF56219">
    <property type="entry name" value="DNase I-like"/>
    <property type="match status" value="1"/>
</dbReference>
<keyword evidence="2" id="KW-1185">Reference proteome</keyword>
<gene>
    <name evidence="1" type="ORF">OCTVUL_1B030381</name>
</gene>
<dbReference type="InterPro" id="IPR027124">
    <property type="entry name" value="Swc5/CFDP1/2"/>
</dbReference>